<feature type="transmembrane region" description="Helical" evidence="1">
    <location>
        <begin position="33"/>
        <end position="54"/>
    </location>
</feature>
<protein>
    <submittedName>
        <fullName evidence="3">Uncharacterized protein</fullName>
    </submittedName>
</protein>
<keyword evidence="2" id="KW-1185">Reference proteome</keyword>
<evidence type="ECO:0000313" key="3">
    <source>
        <dbReference type="WBParaSite" id="MBELARI_LOCUS17434"/>
    </source>
</evidence>
<evidence type="ECO:0000256" key="1">
    <source>
        <dbReference type="SAM" id="Phobius"/>
    </source>
</evidence>
<keyword evidence="1" id="KW-1133">Transmembrane helix</keyword>
<reference evidence="3" key="1">
    <citation type="submission" date="2024-02" db="UniProtKB">
        <authorList>
            <consortium name="WormBaseParasite"/>
        </authorList>
    </citation>
    <scope>IDENTIFICATION</scope>
</reference>
<keyword evidence="1" id="KW-0812">Transmembrane</keyword>
<evidence type="ECO:0000313" key="2">
    <source>
        <dbReference type="Proteomes" id="UP000887575"/>
    </source>
</evidence>
<accession>A0AAF3J5G9</accession>
<name>A0AAF3J5G9_9BILA</name>
<proteinExistence type="predicted"/>
<dbReference type="WBParaSite" id="MBELARI_LOCUS17434">
    <property type="protein sequence ID" value="MBELARI_LOCUS17434"/>
    <property type="gene ID" value="MBELARI_LOCUS17434"/>
</dbReference>
<sequence length="560" mass="65928">MVEISYNLSGGSASIWIGVYCSILLVELHLGVLSLLLFLYETLFIAGVLILIYWRFHYSQPHPKKETNAKHKIINNLSAVDILYREEKREVIIEIDEERVLGDSEIANVESEEELEDELEDPFLAILNQLNEEDAGNESEPPKEIRCTQVGSVTNWTWSPSGRYGVWLGGMALEKDERLVIFDVFTKEIHEYDWGGVDFRDYIFSFYWLNDSTLIVMDYDALNRKMRRGTQYQNQCKGFEPQRSAQLDEHSQFHQRAIEIDHEKKEMKDLMSKSYDVPRILYDQSNWIPRDHPYISRYSISHVANNHPITIFGQEYICFPFLVKHRPIDLQIIKIHLQFIRHDFFVLNEFDGNISTMLESFIVGNKLYFFSFDNHLGDNDDYVPERFFWVNIEEVILNKVTDIRAPIPGICEFQPIRYTNRLPEWQMLHLPRFCQKGFEICLYKPDEEGNLVVINTKTGAAKMVQLNLETILPDDFSIFVSYSPFGDFWLFIVESFMKDPSRSRERQYSIKAYGRVKRLEFPKLLPLETMAKRALFTMEIPIELLREIWINRSAGYRISF</sequence>
<keyword evidence="1" id="KW-0472">Membrane</keyword>
<feature type="transmembrane region" description="Helical" evidence="1">
    <location>
        <begin position="6"/>
        <end position="26"/>
    </location>
</feature>
<organism evidence="2 3">
    <name type="scientific">Mesorhabditis belari</name>
    <dbReference type="NCBI Taxonomy" id="2138241"/>
    <lineage>
        <taxon>Eukaryota</taxon>
        <taxon>Metazoa</taxon>
        <taxon>Ecdysozoa</taxon>
        <taxon>Nematoda</taxon>
        <taxon>Chromadorea</taxon>
        <taxon>Rhabditida</taxon>
        <taxon>Rhabditina</taxon>
        <taxon>Rhabditomorpha</taxon>
        <taxon>Rhabditoidea</taxon>
        <taxon>Rhabditidae</taxon>
        <taxon>Mesorhabditinae</taxon>
        <taxon>Mesorhabditis</taxon>
    </lineage>
</organism>
<dbReference type="AlphaFoldDB" id="A0AAF3J5G9"/>
<dbReference type="Proteomes" id="UP000887575">
    <property type="component" value="Unassembled WGS sequence"/>
</dbReference>